<feature type="chain" id="PRO_5010736213" evidence="1">
    <location>
        <begin position="23"/>
        <end position="230"/>
    </location>
</feature>
<dbReference type="InParanoid" id="A0A1V9XC93"/>
<evidence type="ECO:0000313" key="2">
    <source>
        <dbReference type="EMBL" id="OQR71036.1"/>
    </source>
</evidence>
<keyword evidence="1" id="KW-0732">Signal</keyword>
<dbReference type="OrthoDB" id="6480281at2759"/>
<dbReference type="EMBL" id="MNPL01015526">
    <property type="protein sequence ID" value="OQR71036.1"/>
    <property type="molecule type" value="Genomic_DNA"/>
</dbReference>
<accession>A0A1V9XC93</accession>
<reference evidence="2 3" key="1">
    <citation type="journal article" date="2017" name="Gigascience">
        <title>Draft genome of the honey bee ectoparasitic mite, Tropilaelaps mercedesae, is shaped by the parasitic life history.</title>
        <authorList>
            <person name="Dong X."/>
            <person name="Armstrong S.D."/>
            <person name="Xia D."/>
            <person name="Makepeace B.L."/>
            <person name="Darby A.C."/>
            <person name="Kadowaki T."/>
        </authorList>
    </citation>
    <scope>NUCLEOTIDE SEQUENCE [LARGE SCALE GENOMIC DNA]</scope>
    <source>
        <strain evidence="2">Wuxi-XJTLU</strain>
    </source>
</reference>
<feature type="signal peptide" evidence="1">
    <location>
        <begin position="1"/>
        <end position="22"/>
    </location>
</feature>
<proteinExistence type="predicted"/>
<sequence>MHSRLLHFIGGMYIALLWSSAACLISGDTRVQNSNLFMDAVLLQRMPMFVRYDGLDPATLDAIPVVVHIKNWAGHKFKANFTINSVTGLSKGVHRLRDCAPVGIRSGNITVGCNIHFDGVHISLNGVGQGDSMFKNTHQVTATATLGNSFALVEAAGREPHKPGSLVRFSLAQMNLTVIPGNNIDLGKDRLAVFNMNLKKDLTSRVAELISGRYKSTLAQAIQSVYLPPV</sequence>
<dbReference type="Proteomes" id="UP000192247">
    <property type="component" value="Unassembled WGS sequence"/>
</dbReference>
<dbReference type="PROSITE" id="PS51257">
    <property type="entry name" value="PROKAR_LIPOPROTEIN"/>
    <property type="match status" value="1"/>
</dbReference>
<evidence type="ECO:0000256" key="1">
    <source>
        <dbReference type="SAM" id="SignalP"/>
    </source>
</evidence>
<keyword evidence="3" id="KW-1185">Reference proteome</keyword>
<evidence type="ECO:0000313" key="3">
    <source>
        <dbReference type="Proteomes" id="UP000192247"/>
    </source>
</evidence>
<dbReference type="AlphaFoldDB" id="A0A1V9XC93"/>
<name>A0A1V9XC93_9ACAR</name>
<comment type="caution">
    <text evidence="2">The sequence shown here is derived from an EMBL/GenBank/DDBJ whole genome shotgun (WGS) entry which is preliminary data.</text>
</comment>
<protein>
    <submittedName>
        <fullName evidence="2">Uncharacterized protein</fullName>
    </submittedName>
</protein>
<organism evidence="2 3">
    <name type="scientific">Tropilaelaps mercedesae</name>
    <dbReference type="NCBI Taxonomy" id="418985"/>
    <lineage>
        <taxon>Eukaryota</taxon>
        <taxon>Metazoa</taxon>
        <taxon>Ecdysozoa</taxon>
        <taxon>Arthropoda</taxon>
        <taxon>Chelicerata</taxon>
        <taxon>Arachnida</taxon>
        <taxon>Acari</taxon>
        <taxon>Parasitiformes</taxon>
        <taxon>Mesostigmata</taxon>
        <taxon>Gamasina</taxon>
        <taxon>Dermanyssoidea</taxon>
        <taxon>Laelapidae</taxon>
        <taxon>Tropilaelaps</taxon>
    </lineage>
</organism>
<gene>
    <name evidence="2" type="ORF">BIW11_11244</name>
</gene>